<evidence type="ECO:0000256" key="4">
    <source>
        <dbReference type="ARBA" id="ARBA00022553"/>
    </source>
</evidence>
<feature type="compositionally biased region" description="Low complexity" evidence="6">
    <location>
        <begin position="407"/>
        <end position="425"/>
    </location>
</feature>
<feature type="compositionally biased region" description="Low complexity" evidence="6">
    <location>
        <begin position="369"/>
        <end position="383"/>
    </location>
</feature>
<dbReference type="PANTHER" id="PTHR23065">
    <property type="entry name" value="PROLINE-SERINE-THREONINE PHOSPHATASE INTERACTING PROTEIN 1"/>
    <property type="match status" value="1"/>
</dbReference>
<feature type="compositionally biased region" description="Polar residues" evidence="6">
    <location>
        <begin position="386"/>
        <end position="406"/>
    </location>
</feature>
<feature type="compositionally biased region" description="Basic and acidic residues" evidence="6">
    <location>
        <begin position="281"/>
        <end position="290"/>
    </location>
</feature>
<dbReference type="Gene3D" id="2.30.30.40">
    <property type="entry name" value="SH3 Domains"/>
    <property type="match status" value="1"/>
</dbReference>
<comment type="caution">
    <text evidence="8">The sequence shown here is derived from an EMBL/GenBank/DDBJ whole genome shotgun (WGS) entry which is preliminary data.</text>
</comment>
<evidence type="ECO:0000313" key="8">
    <source>
        <dbReference type="EMBL" id="PVV01426.1"/>
    </source>
</evidence>
<evidence type="ECO:0000256" key="6">
    <source>
        <dbReference type="SAM" id="MobiDB-lite"/>
    </source>
</evidence>
<dbReference type="InterPro" id="IPR001060">
    <property type="entry name" value="FCH_dom"/>
</dbReference>
<dbReference type="SUPFAM" id="SSF103657">
    <property type="entry name" value="BAR/IMD domain-like"/>
    <property type="match status" value="1"/>
</dbReference>
<gene>
    <name evidence="8" type="ORF">BB560_004156</name>
</gene>
<dbReference type="InterPro" id="IPR036028">
    <property type="entry name" value="SH3-like_dom_sf"/>
</dbReference>
<feature type="region of interest" description="Disordered" evidence="6">
    <location>
        <begin position="316"/>
        <end position="547"/>
    </location>
</feature>
<evidence type="ECO:0000256" key="3">
    <source>
        <dbReference type="ARBA" id="ARBA00022490"/>
    </source>
</evidence>
<organism evidence="8 9">
    <name type="scientific">Smittium megazygosporum</name>
    <dbReference type="NCBI Taxonomy" id="133381"/>
    <lineage>
        <taxon>Eukaryota</taxon>
        <taxon>Fungi</taxon>
        <taxon>Fungi incertae sedis</taxon>
        <taxon>Zoopagomycota</taxon>
        <taxon>Kickxellomycotina</taxon>
        <taxon>Harpellomycetes</taxon>
        <taxon>Harpellales</taxon>
        <taxon>Legeriomycetaceae</taxon>
        <taxon>Smittium</taxon>
    </lineage>
</organism>
<proteinExistence type="predicted"/>
<feature type="domain" description="SH3" evidence="7">
    <location>
        <begin position="567"/>
        <end position="631"/>
    </location>
</feature>
<dbReference type="PRINTS" id="PR00452">
    <property type="entry name" value="SH3DOMAIN"/>
</dbReference>
<sequence length="631" mass="69068">MFGRKSKELHDTLQHKFQSPLKISNSADTPNPAANNQPIASEPSSETVFDTSVRFSENFWSSDDRGVNVLIHKLKNAKQTCSDISSLLSARAQLEEDYGKKLLKLSRASLGSEEIGKELEITGKSHITLSASIKKEIEVPLNSLTNQQQISNLEGRLAQADLQWEGIWRTACDVFQQLEEKRLISTNSFFWTLANLLSSVCVSDDEAMERIRVSLEAQSTEKDMAKFIEMFGTGKHEFDTNTISSKDDTRSVLTTGSANPDHEQPENSDNNAGELDPTHQTTDHNDHANLDDNTLNPAIRSSLDDGNAEYVRKAGTIGPSMAQPPNQNQPLYPSGTISQQQSQFDPSAFSDAVSDPTLTYNSAGSPPVSNNQYNNNSESQSASPFGATNSGSVSGLPPSQSINRPFSSSQNPSYNNSNQSVNSGSGHPPISLPNSAQTRTQNRHVSNPIYNPYLSHSNTSDPYSQGMNRTNQSTTAPNPPQNQKMQSGTANSSGVINSNTGSRPSSGYYSSSEIIPPYQQGSDGRPGSRSVQTPHQQMQPSPNHLSQRRSFQGLENIPQNRQIPNQPVVMYVRALYDYAAEAPEELSLTENSVISVLATNMDGWWEGEITDQNGSVRRGLFPSNFTEPVTF</sequence>
<dbReference type="EMBL" id="MBFS01001090">
    <property type="protein sequence ID" value="PVV01426.1"/>
    <property type="molecule type" value="Genomic_DNA"/>
</dbReference>
<dbReference type="OrthoDB" id="5971719at2759"/>
<name>A0A2T9ZA03_9FUNG</name>
<protein>
    <recommendedName>
        <fullName evidence="7">SH3 domain-containing protein</fullName>
    </recommendedName>
</protein>
<dbReference type="Pfam" id="PF00611">
    <property type="entry name" value="FCH"/>
    <property type="match status" value="1"/>
</dbReference>
<dbReference type="SMART" id="SM00326">
    <property type="entry name" value="SH3"/>
    <property type="match status" value="1"/>
</dbReference>
<dbReference type="CDD" id="cd00174">
    <property type="entry name" value="SH3"/>
    <property type="match status" value="1"/>
</dbReference>
<feature type="compositionally biased region" description="Polar residues" evidence="6">
    <location>
        <begin position="529"/>
        <end position="547"/>
    </location>
</feature>
<dbReference type="GO" id="GO:0030036">
    <property type="term" value="P:actin cytoskeleton organization"/>
    <property type="evidence" value="ECO:0007669"/>
    <property type="project" value="UniProtKB-ARBA"/>
</dbReference>
<dbReference type="SMART" id="SM00055">
    <property type="entry name" value="FCH"/>
    <property type="match status" value="1"/>
</dbReference>
<evidence type="ECO:0000256" key="2">
    <source>
        <dbReference type="ARBA" id="ARBA00022443"/>
    </source>
</evidence>
<dbReference type="GO" id="GO:0005543">
    <property type="term" value="F:phospholipid binding"/>
    <property type="evidence" value="ECO:0007669"/>
    <property type="project" value="TreeGrafter"/>
</dbReference>
<feature type="compositionally biased region" description="Polar residues" evidence="6">
    <location>
        <begin position="323"/>
        <end position="345"/>
    </location>
</feature>
<dbReference type="Gene3D" id="1.20.1270.60">
    <property type="entry name" value="Arfaptin homology (AH) domain/BAR domain"/>
    <property type="match status" value="2"/>
</dbReference>
<keyword evidence="2 5" id="KW-0728">SH3 domain</keyword>
<feature type="region of interest" description="Disordered" evidence="6">
    <location>
        <begin position="17"/>
        <end position="46"/>
    </location>
</feature>
<dbReference type="GO" id="GO:0120104">
    <property type="term" value="C:mitotic actomyosin contractile ring, proximal layer"/>
    <property type="evidence" value="ECO:0007669"/>
    <property type="project" value="TreeGrafter"/>
</dbReference>
<feature type="region of interest" description="Disordered" evidence="6">
    <location>
        <begin position="238"/>
        <end position="302"/>
    </location>
</feature>
<evidence type="ECO:0000256" key="5">
    <source>
        <dbReference type="PROSITE-ProRule" id="PRU00192"/>
    </source>
</evidence>
<dbReference type="InterPro" id="IPR001452">
    <property type="entry name" value="SH3_domain"/>
</dbReference>
<feature type="compositionally biased region" description="Low complexity" evidence="6">
    <location>
        <begin position="501"/>
        <end position="518"/>
    </location>
</feature>
<feature type="compositionally biased region" description="Basic and acidic residues" evidence="6">
    <location>
        <begin position="238"/>
        <end position="250"/>
    </location>
</feature>
<dbReference type="PROSITE" id="PS50002">
    <property type="entry name" value="SH3"/>
    <property type="match status" value="1"/>
</dbReference>
<accession>A0A2T9ZA03</accession>
<dbReference type="STRING" id="133381.A0A2T9ZA03"/>
<dbReference type="InterPro" id="IPR027267">
    <property type="entry name" value="AH/BAR_dom_sf"/>
</dbReference>
<evidence type="ECO:0000259" key="7">
    <source>
        <dbReference type="PROSITE" id="PS50002"/>
    </source>
</evidence>
<dbReference type="Proteomes" id="UP000245609">
    <property type="component" value="Unassembled WGS sequence"/>
</dbReference>
<dbReference type="PANTHER" id="PTHR23065:SF7">
    <property type="entry name" value="NOSTRIN, ISOFORM H"/>
    <property type="match status" value="1"/>
</dbReference>
<dbReference type="AlphaFoldDB" id="A0A2T9ZA03"/>
<reference evidence="8 9" key="1">
    <citation type="journal article" date="2018" name="MBio">
        <title>Comparative Genomics Reveals the Core Gene Toolbox for the Fungus-Insect Symbiosis.</title>
        <authorList>
            <person name="Wang Y."/>
            <person name="Stata M."/>
            <person name="Wang W."/>
            <person name="Stajich J.E."/>
            <person name="White M.M."/>
            <person name="Moncalvo J.M."/>
        </authorList>
    </citation>
    <scope>NUCLEOTIDE SEQUENCE [LARGE SCALE GENOMIC DNA]</scope>
    <source>
        <strain evidence="8 9">SC-DP-2</strain>
    </source>
</reference>
<evidence type="ECO:0000313" key="9">
    <source>
        <dbReference type="Proteomes" id="UP000245609"/>
    </source>
</evidence>
<keyword evidence="3" id="KW-0963">Cytoplasm</keyword>
<feature type="compositionally biased region" description="Polar residues" evidence="6">
    <location>
        <begin position="432"/>
        <end position="500"/>
    </location>
</feature>
<keyword evidence="4" id="KW-0597">Phosphoprotein</keyword>
<comment type="subcellular location">
    <subcellularLocation>
        <location evidence="1">Cytoplasm</location>
    </subcellularLocation>
</comment>
<dbReference type="Pfam" id="PF00018">
    <property type="entry name" value="SH3_1"/>
    <property type="match status" value="1"/>
</dbReference>
<dbReference type="GO" id="GO:0009898">
    <property type="term" value="C:cytoplasmic side of plasma membrane"/>
    <property type="evidence" value="ECO:0007669"/>
    <property type="project" value="TreeGrafter"/>
</dbReference>
<dbReference type="SUPFAM" id="SSF50044">
    <property type="entry name" value="SH3-domain"/>
    <property type="match status" value="1"/>
</dbReference>
<evidence type="ECO:0000256" key="1">
    <source>
        <dbReference type="ARBA" id="ARBA00004496"/>
    </source>
</evidence>
<feature type="compositionally biased region" description="Polar residues" evidence="6">
    <location>
        <begin position="356"/>
        <end position="368"/>
    </location>
</feature>
<keyword evidence="9" id="KW-1185">Reference proteome</keyword>